<evidence type="ECO:0000313" key="2">
    <source>
        <dbReference type="Proteomes" id="UP000192813"/>
    </source>
</evidence>
<dbReference type="EMBL" id="NBTM02000001">
    <property type="protein sequence ID" value="PNL90838.1"/>
    <property type="molecule type" value="Genomic_DNA"/>
</dbReference>
<evidence type="ECO:0000313" key="1">
    <source>
        <dbReference type="EMBL" id="PNL90838.1"/>
    </source>
</evidence>
<sequence>MAQVKKQTLMTGLGDGYFQEMTTEETASKAPVYAEEVEIVPSLQSAETEMTYESSPIFLSNKKHSDLGKVSDLTINLSAGYLPEGFAERMTGAIKLGEGVYGYNSNPIQKFFRFAFPMTDENGGEVIVNMPKCQLQPVGLNPQTETDTKEAQITSYSIVGNALIYRPAIADAADDLNNTLYVKADLRSATTARLYDRDALLEKGWFDKATLAECLVSSTDPQV</sequence>
<dbReference type="AlphaFoldDB" id="A0A2J9PKJ4"/>
<gene>
    <name evidence="1" type="ORF">A6J77_000570</name>
</gene>
<name>A0A2J9PKJ4_9LACT</name>
<protein>
    <submittedName>
        <fullName evidence="1">Phage tail protein</fullName>
    </submittedName>
</protein>
<dbReference type="RefSeq" id="WP_083067614.1">
    <property type="nucleotide sequence ID" value="NZ_NBTM02000001.1"/>
</dbReference>
<comment type="caution">
    <text evidence="1">The sequence shown here is derived from an EMBL/GenBank/DDBJ whole genome shotgun (WGS) entry which is preliminary data.</text>
</comment>
<dbReference type="Proteomes" id="UP000192813">
    <property type="component" value="Unassembled WGS sequence"/>
</dbReference>
<accession>A0A2J9PKJ4</accession>
<reference evidence="2" key="1">
    <citation type="submission" date="2017-12" db="EMBL/GenBank/DDBJ databases">
        <title>FDA dAtabase for Regulatory Grade micrObial Sequences (FDA-ARGOS): Supporting development and validation of Infectious Disease Dx tests.</title>
        <authorList>
            <person name="Hoffmann M."/>
            <person name="Allard M."/>
            <person name="Evans P."/>
            <person name="Brown E."/>
            <person name="Tallon L."/>
            <person name="Sadzewicz L."/>
            <person name="Sengamalay N."/>
            <person name="Ott S."/>
            <person name="Godinez A."/>
            <person name="Nagaraj S."/>
            <person name="Vavikolanu K."/>
            <person name="Aluvathingal J."/>
            <person name="Nadendla S."/>
            <person name="Sichtig H."/>
        </authorList>
    </citation>
    <scope>NUCLEOTIDE SEQUENCE [LARGE SCALE GENOMIC DNA]</scope>
    <source>
        <strain evidence="2">FDAARGOS_249</strain>
    </source>
</reference>
<proteinExistence type="predicted"/>
<organism evidence="1 2">
    <name type="scientific">Aerococcus viridans</name>
    <dbReference type="NCBI Taxonomy" id="1377"/>
    <lineage>
        <taxon>Bacteria</taxon>
        <taxon>Bacillati</taxon>
        <taxon>Bacillota</taxon>
        <taxon>Bacilli</taxon>
        <taxon>Lactobacillales</taxon>
        <taxon>Aerococcaceae</taxon>
        <taxon>Aerococcus</taxon>
    </lineage>
</organism>